<dbReference type="Proteomes" id="UP001317259">
    <property type="component" value="Unassembled WGS sequence"/>
</dbReference>
<feature type="domain" description="STAS" evidence="3">
    <location>
        <begin position="22"/>
        <end position="113"/>
    </location>
</feature>
<comment type="similarity">
    <text evidence="1 2">Belongs to the anti-sigma-factor antagonist family.</text>
</comment>
<dbReference type="SUPFAM" id="SSF52091">
    <property type="entry name" value="SpoIIaa-like"/>
    <property type="match status" value="1"/>
</dbReference>
<organism evidence="4 5">
    <name type="scientific">Actinomadura luzonensis</name>
    <dbReference type="NCBI Taxonomy" id="2805427"/>
    <lineage>
        <taxon>Bacteria</taxon>
        <taxon>Bacillati</taxon>
        <taxon>Actinomycetota</taxon>
        <taxon>Actinomycetes</taxon>
        <taxon>Streptosporangiales</taxon>
        <taxon>Thermomonosporaceae</taxon>
        <taxon>Actinomadura</taxon>
    </lineage>
</organism>
<comment type="caution">
    <text evidence="4">The sequence shown here is derived from an EMBL/GenBank/DDBJ whole genome shotgun (WGS) entry which is preliminary data.</text>
</comment>
<dbReference type="InterPro" id="IPR002645">
    <property type="entry name" value="STAS_dom"/>
</dbReference>
<gene>
    <name evidence="4" type="ORF">MF672_018560</name>
</gene>
<dbReference type="RefSeq" id="WP_242380981.1">
    <property type="nucleotide sequence ID" value="NZ_JAKRKC020000001.1"/>
</dbReference>
<evidence type="ECO:0000259" key="3">
    <source>
        <dbReference type="PROSITE" id="PS50801"/>
    </source>
</evidence>
<evidence type="ECO:0000256" key="2">
    <source>
        <dbReference type="RuleBase" id="RU003749"/>
    </source>
</evidence>
<dbReference type="PANTHER" id="PTHR33495">
    <property type="entry name" value="ANTI-SIGMA FACTOR ANTAGONIST TM_1081-RELATED-RELATED"/>
    <property type="match status" value="1"/>
</dbReference>
<dbReference type="Pfam" id="PF13466">
    <property type="entry name" value="STAS_2"/>
    <property type="match status" value="1"/>
</dbReference>
<dbReference type="PROSITE" id="PS50801">
    <property type="entry name" value="STAS"/>
    <property type="match status" value="1"/>
</dbReference>
<dbReference type="NCBIfam" id="TIGR00377">
    <property type="entry name" value="ant_ant_sig"/>
    <property type="match status" value="1"/>
</dbReference>
<name>A0ABT0FTW6_9ACTN</name>
<sequence>MAMTTDEFQQDQPGAAAAPDWLAVRVEERDGYAVIRLTGELDLLTRPRLVAACDALLERGIARIVVDAAGLRFCDCAGLSALLGRQREAWRRGGSLLVIGAHGVLARLLAITGAAGVLQSGPAGTSRHAGGPAA</sequence>
<keyword evidence="5" id="KW-1185">Reference proteome</keyword>
<dbReference type="InterPro" id="IPR036513">
    <property type="entry name" value="STAS_dom_sf"/>
</dbReference>
<evidence type="ECO:0000313" key="5">
    <source>
        <dbReference type="Proteomes" id="UP001317259"/>
    </source>
</evidence>
<evidence type="ECO:0000256" key="1">
    <source>
        <dbReference type="ARBA" id="ARBA00009013"/>
    </source>
</evidence>
<proteinExistence type="inferred from homology"/>
<dbReference type="PANTHER" id="PTHR33495:SF2">
    <property type="entry name" value="ANTI-SIGMA FACTOR ANTAGONIST TM_1081-RELATED"/>
    <property type="match status" value="1"/>
</dbReference>
<dbReference type="CDD" id="cd07043">
    <property type="entry name" value="STAS_anti-anti-sigma_factors"/>
    <property type="match status" value="1"/>
</dbReference>
<dbReference type="InterPro" id="IPR003658">
    <property type="entry name" value="Anti-sigma_ant"/>
</dbReference>
<dbReference type="EMBL" id="JAKRKC020000001">
    <property type="protein sequence ID" value="MCK2215780.1"/>
    <property type="molecule type" value="Genomic_DNA"/>
</dbReference>
<reference evidence="4 5" key="1">
    <citation type="submission" date="2022-04" db="EMBL/GenBank/DDBJ databases">
        <title>Genome draft of Actinomadura sp. ATCC 31491.</title>
        <authorList>
            <person name="Shi X."/>
            <person name="Du Y."/>
        </authorList>
    </citation>
    <scope>NUCLEOTIDE SEQUENCE [LARGE SCALE GENOMIC DNA]</scope>
    <source>
        <strain evidence="4 5">ATCC 31491</strain>
    </source>
</reference>
<evidence type="ECO:0000313" key="4">
    <source>
        <dbReference type="EMBL" id="MCK2215780.1"/>
    </source>
</evidence>
<dbReference type="InterPro" id="IPR058548">
    <property type="entry name" value="MlaB-like_STAS"/>
</dbReference>
<protein>
    <recommendedName>
        <fullName evidence="2">Anti-sigma factor antagonist</fullName>
    </recommendedName>
</protein>
<dbReference type="Gene3D" id="3.30.750.24">
    <property type="entry name" value="STAS domain"/>
    <property type="match status" value="1"/>
</dbReference>
<accession>A0ABT0FTW6</accession>